<dbReference type="AlphaFoldDB" id="A0A2S6GYL7"/>
<proteinExistence type="predicted"/>
<name>A0A2S6GYL7_9PSEU</name>
<comment type="caution">
    <text evidence="1">The sequence shown here is derived from an EMBL/GenBank/DDBJ whole genome shotgun (WGS) entry which is preliminary data.</text>
</comment>
<dbReference type="EMBL" id="PTIX01000002">
    <property type="protein sequence ID" value="PPK70324.1"/>
    <property type="molecule type" value="Genomic_DNA"/>
</dbReference>
<dbReference type="RefSeq" id="WP_104477199.1">
    <property type="nucleotide sequence ID" value="NZ_CP154825.1"/>
</dbReference>
<dbReference type="InterPro" id="IPR025680">
    <property type="entry name" value="DddI"/>
</dbReference>
<dbReference type="Proteomes" id="UP000239203">
    <property type="component" value="Unassembled WGS sequence"/>
</dbReference>
<accession>A0A2S6GYL7</accession>
<dbReference type="Pfam" id="PF14430">
    <property type="entry name" value="Imm1"/>
    <property type="match status" value="1"/>
</dbReference>
<evidence type="ECO:0000313" key="1">
    <source>
        <dbReference type="EMBL" id="PPK70324.1"/>
    </source>
</evidence>
<reference evidence="1 2" key="1">
    <citation type="submission" date="2018-02" db="EMBL/GenBank/DDBJ databases">
        <title>Genomic Encyclopedia of Archaeal and Bacterial Type Strains, Phase II (KMG-II): from individual species to whole genera.</title>
        <authorList>
            <person name="Goeker M."/>
        </authorList>
    </citation>
    <scope>NUCLEOTIDE SEQUENCE [LARGE SCALE GENOMIC DNA]</scope>
    <source>
        <strain evidence="1 2">YU 961-1</strain>
    </source>
</reference>
<keyword evidence="2" id="KW-1185">Reference proteome</keyword>
<evidence type="ECO:0000313" key="2">
    <source>
        <dbReference type="Proteomes" id="UP000239203"/>
    </source>
</evidence>
<sequence length="136" mass="14749">MTIEVGWGIDHADGTFGGDRMSLRTAADVEEFVRRLGGDGAGVAWVNHKGRSLWNAELGIPDHEVFAAVYAGFGYFSYQDPTVDKCYPVGLPDSPEVEYDDDDFPPGSGVSTTLLTRAVAEFLATKARPTCLDWTS</sequence>
<gene>
    <name evidence="1" type="ORF">CLV40_102236</name>
</gene>
<protein>
    <submittedName>
        <fullName evidence="1">Immunity protein Imm1 of predicted polymorphic toxin system</fullName>
    </submittedName>
</protein>
<dbReference type="OrthoDB" id="3692627at2"/>
<organism evidence="1 2">
    <name type="scientific">Actinokineospora auranticolor</name>
    <dbReference type="NCBI Taxonomy" id="155976"/>
    <lineage>
        <taxon>Bacteria</taxon>
        <taxon>Bacillati</taxon>
        <taxon>Actinomycetota</taxon>
        <taxon>Actinomycetes</taxon>
        <taxon>Pseudonocardiales</taxon>
        <taxon>Pseudonocardiaceae</taxon>
        <taxon>Actinokineospora</taxon>
    </lineage>
</organism>